<evidence type="ECO:0000256" key="3">
    <source>
        <dbReference type="ARBA" id="ARBA00022448"/>
    </source>
</evidence>
<feature type="transmembrane region" description="Helical" evidence="8">
    <location>
        <begin position="193"/>
        <end position="220"/>
    </location>
</feature>
<dbReference type="PANTHER" id="PTHR30294:SF38">
    <property type="entry name" value="TRANSPORT PERMEASE PROTEIN"/>
    <property type="match status" value="1"/>
</dbReference>
<keyword evidence="7 8" id="KW-0472">Membrane</keyword>
<evidence type="ECO:0000256" key="6">
    <source>
        <dbReference type="ARBA" id="ARBA00022989"/>
    </source>
</evidence>
<organism evidence="10 11">
    <name type="scientific">Anoxybacillus thermarum</name>
    <dbReference type="NCBI Taxonomy" id="404937"/>
    <lineage>
        <taxon>Bacteria</taxon>
        <taxon>Bacillati</taxon>
        <taxon>Bacillota</taxon>
        <taxon>Bacilli</taxon>
        <taxon>Bacillales</taxon>
        <taxon>Anoxybacillaceae</taxon>
        <taxon>Anoxybacillus</taxon>
    </lineage>
</organism>
<keyword evidence="11" id="KW-1185">Reference proteome</keyword>
<evidence type="ECO:0000256" key="4">
    <source>
        <dbReference type="ARBA" id="ARBA00022475"/>
    </source>
</evidence>
<comment type="similarity">
    <text evidence="2">Belongs to the ABC-2 integral membrane protein family.</text>
</comment>
<dbReference type="RefSeq" id="WP_043965085.1">
    <property type="nucleotide sequence ID" value="NZ_JXTH01000012.1"/>
</dbReference>
<evidence type="ECO:0000256" key="5">
    <source>
        <dbReference type="ARBA" id="ARBA00022692"/>
    </source>
</evidence>
<gene>
    <name evidence="10" type="ORF">LH47_00909</name>
</gene>
<dbReference type="Proteomes" id="UP000032102">
    <property type="component" value="Unassembled WGS sequence"/>
</dbReference>
<feature type="transmembrane region" description="Helical" evidence="8">
    <location>
        <begin position="259"/>
        <end position="279"/>
    </location>
</feature>
<evidence type="ECO:0000256" key="8">
    <source>
        <dbReference type="SAM" id="Phobius"/>
    </source>
</evidence>
<dbReference type="GO" id="GO:0005886">
    <property type="term" value="C:plasma membrane"/>
    <property type="evidence" value="ECO:0007669"/>
    <property type="project" value="UniProtKB-SubCell"/>
</dbReference>
<comment type="caution">
    <text evidence="10">The sequence shown here is derived from an EMBL/GenBank/DDBJ whole genome shotgun (WGS) entry which is preliminary data.</text>
</comment>
<evidence type="ECO:0000313" key="11">
    <source>
        <dbReference type="Proteomes" id="UP000032102"/>
    </source>
</evidence>
<dbReference type="PROSITE" id="PS51012">
    <property type="entry name" value="ABC_TM2"/>
    <property type="match status" value="1"/>
</dbReference>
<dbReference type="AlphaFoldDB" id="A0A0D0QZP3"/>
<protein>
    <submittedName>
        <fullName evidence="10">Inner membrane transport permease ybhR</fullName>
    </submittedName>
</protein>
<sequence length="343" mass="38833">MRIQAIVVRIIRQFFRDKRTLALMIVAPMFVLFLMDLVFNGEQYEPHIAIDANVPQPFQDALKEADAHVTTMTKAKAMNELDEQQIDAFIEMNQTALRLTLEGSDPSVSKTVLMTVQKASQTLMPPAKQPFTIDAVYMHGSEDMALFDNFGPVLIGFFIFFFVFLIAGVSFLRERTSGTLERLLATPLKRWEIVIGYVIGFGIFTTIQASLISSFAIYILDMMMEGSFLYVLLITFLLAMTALTLGTLLSAFANNELQMIQFIPLVVVPQVFFSGLFNLDTMEPWLRSIGVAMPLYYGADALREMMIRGKGFEAISFDVYVLISFSLLFMILNVFALKKYRKL</sequence>
<feature type="domain" description="ABC transmembrane type-2" evidence="9">
    <location>
        <begin position="113"/>
        <end position="340"/>
    </location>
</feature>
<accession>A0A0D0QZP3</accession>
<feature type="transmembrane region" description="Helical" evidence="8">
    <location>
        <begin position="314"/>
        <end position="337"/>
    </location>
</feature>
<dbReference type="Pfam" id="PF12698">
    <property type="entry name" value="ABC2_membrane_3"/>
    <property type="match status" value="1"/>
</dbReference>
<evidence type="ECO:0000256" key="2">
    <source>
        <dbReference type="ARBA" id="ARBA00007783"/>
    </source>
</evidence>
<keyword evidence="6 8" id="KW-1133">Transmembrane helix</keyword>
<dbReference type="PANTHER" id="PTHR30294">
    <property type="entry name" value="MEMBRANE COMPONENT OF ABC TRANSPORTER YHHJ-RELATED"/>
    <property type="match status" value="1"/>
</dbReference>
<keyword evidence="5 8" id="KW-0812">Transmembrane</keyword>
<dbReference type="GO" id="GO:0140359">
    <property type="term" value="F:ABC-type transporter activity"/>
    <property type="evidence" value="ECO:0007669"/>
    <property type="project" value="InterPro"/>
</dbReference>
<dbReference type="InterPro" id="IPR047817">
    <property type="entry name" value="ABC2_TM_bact-type"/>
</dbReference>
<feature type="transmembrane region" description="Helical" evidence="8">
    <location>
        <begin position="226"/>
        <end position="252"/>
    </location>
</feature>
<evidence type="ECO:0000313" key="10">
    <source>
        <dbReference type="EMBL" id="KIQ94944.1"/>
    </source>
</evidence>
<proteinExistence type="inferred from homology"/>
<dbReference type="EMBL" id="JXTH01000012">
    <property type="protein sequence ID" value="KIQ94944.1"/>
    <property type="molecule type" value="Genomic_DNA"/>
</dbReference>
<name>A0A0D0QZP3_9BACL</name>
<evidence type="ECO:0000259" key="9">
    <source>
        <dbReference type="PROSITE" id="PS51012"/>
    </source>
</evidence>
<keyword evidence="4" id="KW-1003">Cell membrane</keyword>
<dbReference type="InterPro" id="IPR051449">
    <property type="entry name" value="ABC-2_transporter_component"/>
</dbReference>
<reference evidence="10 11" key="1">
    <citation type="submission" date="2015-01" db="EMBL/GenBank/DDBJ databases">
        <title>Draft genome of Anoxybacillus thermarum strain AF/04.</title>
        <authorList>
            <person name="Poli A."/>
            <person name="Nicolaus B."/>
            <person name="Chan K.-G."/>
            <person name="Kahar U.M."/>
            <person name="Yaakob A.S."/>
            <person name="Chan C.S."/>
            <person name="Goh K.M."/>
        </authorList>
    </citation>
    <scope>NUCLEOTIDE SEQUENCE [LARGE SCALE GENOMIC DNA]</scope>
    <source>
        <strain evidence="10 11">AF/04</strain>
    </source>
</reference>
<evidence type="ECO:0000256" key="7">
    <source>
        <dbReference type="ARBA" id="ARBA00023136"/>
    </source>
</evidence>
<keyword evidence="3" id="KW-0813">Transport</keyword>
<feature type="transmembrane region" description="Helical" evidence="8">
    <location>
        <begin position="150"/>
        <end position="172"/>
    </location>
</feature>
<evidence type="ECO:0000256" key="1">
    <source>
        <dbReference type="ARBA" id="ARBA00004651"/>
    </source>
</evidence>
<dbReference type="InterPro" id="IPR013525">
    <property type="entry name" value="ABC2_TM"/>
</dbReference>
<comment type="subcellular location">
    <subcellularLocation>
        <location evidence="1">Cell membrane</location>
        <topology evidence="1">Multi-pass membrane protein</topology>
    </subcellularLocation>
</comment>
<feature type="transmembrane region" description="Helical" evidence="8">
    <location>
        <begin position="21"/>
        <end position="39"/>
    </location>
</feature>
<dbReference type="PATRIC" id="fig|404937.3.peg.934"/>